<comment type="pathway">
    <text evidence="1 8">Cofactor biosynthesis; (R)-pantothenate biosynthesis; (R)-pantothenate from (R)-pantoate and beta-alanine: step 1/1.</text>
</comment>
<evidence type="ECO:0000256" key="4">
    <source>
        <dbReference type="ARBA" id="ARBA00022655"/>
    </source>
</evidence>
<evidence type="ECO:0000256" key="6">
    <source>
        <dbReference type="ARBA" id="ARBA00022840"/>
    </source>
</evidence>
<keyword evidence="6 8" id="KW-0067">ATP-binding</keyword>
<comment type="catalytic activity">
    <reaction evidence="7 8">
        <text>(R)-pantoate + beta-alanine + ATP = (R)-pantothenate + AMP + diphosphate + H(+)</text>
        <dbReference type="Rhea" id="RHEA:10912"/>
        <dbReference type="ChEBI" id="CHEBI:15378"/>
        <dbReference type="ChEBI" id="CHEBI:15980"/>
        <dbReference type="ChEBI" id="CHEBI:29032"/>
        <dbReference type="ChEBI" id="CHEBI:30616"/>
        <dbReference type="ChEBI" id="CHEBI:33019"/>
        <dbReference type="ChEBI" id="CHEBI:57966"/>
        <dbReference type="ChEBI" id="CHEBI:456215"/>
        <dbReference type="EC" id="6.3.2.1"/>
    </reaction>
</comment>
<keyword evidence="4 8" id="KW-0566">Pantothenate biosynthesis</keyword>
<dbReference type="OrthoDB" id="9773087at2"/>
<feature type="binding site" evidence="8">
    <location>
        <position position="61"/>
    </location>
    <ligand>
        <name>beta-alanine</name>
        <dbReference type="ChEBI" id="CHEBI:57966"/>
    </ligand>
</feature>
<dbReference type="GO" id="GO:0005524">
    <property type="term" value="F:ATP binding"/>
    <property type="evidence" value="ECO:0007669"/>
    <property type="project" value="UniProtKB-KW"/>
</dbReference>
<dbReference type="STRING" id="314278.NB231_15428"/>
<dbReference type="SUPFAM" id="SSF52374">
    <property type="entry name" value="Nucleotidylyl transferase"/>
    <property type="match status" value="1"/>
</dbReference>
<dbReference type="NCBIfam" id="TIGR00125">
    <property type="entry name" value="cyt_tran_rel"/>
    <property type="match status" value="1"/>
</dbReference>
<feature type="binding site" evidence="8">
    <location>
        <position position="61"/>
    </location>
    <ligand>
        <name>(R)-pantoate</name>
        <dbReference type="ChEBI" id="CHEBI:15980"/>
    </ligand>
</feature>
<dbReference type="HOGENOM" id="CLU_047148_0_2_6"/>
<evidence type="ECO:0000256" key="1">
    <source>
        <dbReference type="ARBA" id="ARBA00004990"/>
    </source>
</evidence>
<proteinExistence type="inferred from homology"/>
<evidence type="ECO:0000313" key="10">
    <source>
        <dbReference type="Proteomes" id="UP000003374"/>
    </source>
</evidence>
<dbReference type="Gene3D" id="3.40.50.620">
    <property type="entry name" value="HUPs"/>
    <property type="match status" value="1"/>
</dbReference>
<dbReference type="InterPro" id="IPR003721">
    <property type="entry name" value="Pantoate_ligase"/>
</dbReference>
<evidence type="ECO:0000256" key="5">
    <source>
        <dbReference type="ARBA" id="ARBA00022741"/>
    </source>
</evidence>
<evidence type="ECO:0000256" key="8">
    <source>
        <dbReference type="HAMAP-Rule" id="MF_00158"/>
    </source>
</evidence>
<comment type="similarity">
    <text evidence="2 8">Belongs to the pantothenate synthetase family.</text>
</comment>
<evidence type="ECO:0000256" key="2">
    <source>
        <dbReference type="ARBA" id="ARBA00009256"/>
    </source>
</evidence>
<evidence type="ECO:0000313" key="9">
    <source>
        <dbReference type="EMBL" id="EAR23224.1"/>
    </source>
</evidence>
<dbReference type="EC" id="6.3.2.1" evidence="8"/>
<evidence type="ECO:0000256" key="7">
    <source>
        <dbReference type="ARBA" id="ARBA00048258"/>
    </source>
</evidence>
<dbReference type="UniPathway" id="UPA00028">
    <property type="reaction ID" value="UER00005"/>
</dbReference>
<name>A4BLN6_9GAMM</name>
<feature type="binding site" evidence="8">
    <location>
        <position position="155"/>
    </location>
    <ligand>
        <name>(R)-pantoate</name>
        <dbReference type="ChEBI" id="CHEBI:15980"/>
    </ligand>
</feature>
<dbReference type="InterPro" id="IPR004821">
    <property type="entry name" value="Cyt_trans-like"/>
</dbReference>
<dbReference type="PANTHER" id="PTHR21299:SF1">
    <property type="entry name" value="PANTOATE--BETA-ALANINE LIGASE"/>
    <property type="match status" value="1"/>
</dbReference>
<feature type="binding site" evidence="8">
    <location>
        <begin position="30"/>
        <end position="37"/>
    </location>
    <ligand>
        <name>ATP</name>
        <dbReference type="ChEBI" id="CHEBI:30616"/>
    </ligand>
</feature>
<accession>A4BLN6</accession>
<dbReference type="NCBIfam" id="TIGR00018">
    <property type="entry name" value="panC"/>
    <property type="match status" value="1"/>
</dbReference>
<keyword evidence="5 8" id="KW-0547">Nucleotide-binding</keyword>
<feature type="active site" description="Proton donor" evidence="8">
    <location>
        <position position="37"/>
    </location>
</feature>
<keyword evidence="3 8" id="KW-0436">Ligase</keyword>
<comment type="function">
    <text evidence="8">Catalyzes the condensation of pantoate with beta-alanine in an ATP-dependent reaction via a pantoyl-adenylate intermediate.</text>
</comment>
<feature type="binding site" evidence="8">
    <location>
        <begin position="186"/>
        <end position="189"/>
    </location>
    <ligand>
        <name>ATP</name>
        <dbReference type="ChEBI" id="CHEBI:30616"/>
    </ligand>
</feature>
<dbReference type="GO" id="GO:0004592">
    <property type="term" value="F:pantoate-beta-alanine ligase activity"/>
    <property type="evidence" value="ECO:0007669"/>
    <property type="project" value="UniProtKB-UniRule"/>
</dbReference>
<dbReference type="HAMAP" id="MF_00158">
    <property type="entry name" value="PanC"/>
    <property type="match status" value="1"/>
</dbReference>
<dbReference type="PANTHER" id="PTHR21299">
    <property type="entry name" value="CYTIDYLATE KINASE/PANTOATE-BETA-ALANINE LIGASE"/>
    <property type="match status" value="1"/>
</dbReference>
<protein>
    <recommendedName>
        <fullName evidence="8">Pantothenate synthetase</fullName>
        <shortName evidence="8">PS</shortName>
        <ecNumber evidence="8">6.3.2.1</ecNumber>
    </recommendedName>
    <alternativeName>
        <fullName evidence="8">Pantoate--beta-alanine ligase</fullName>
    </alternativeName>
    <alternativeName>
        <fullName evidence="8">Pantoate-activating enzyme</fullName>
    </alternativeName>
</protein>
<dbReference type="FunFam" id="3.40.50.620:FF:000013">
    <property type="entry name" value="Pantothenate synthetase"/>
    <property type="match status" value="1"/>
</dbReference>
<comment type="caution">
    <text evidence="9">The sequence shown here is derived from an EMBL/GenBank/DDBJ whole genome shotgun (WGS) entry which is preliminary data.</text>
</comment>
<dbReference type="Pfam" id="PF02569">
    <property type="entry name" value="Pantoate_ligase"/>
    <property type="match status" value="1"/>
</dbReference>
<dbReference type="Proteomes" id="UP000003374">
    <property type="component" value="Unassembled WGS sequence"/>
</dbReference>
<comment type="miscellaneous">
    <text evidence="8">The reaction proceeds by a bi uni uni bi ping pong mechanism.</text>
</comment>
<dbReference type="GO" id="GO:0015940">
    <property type="term" value="P:pantothenate biosynthetic process"/>
    <property type="evidence" value="ECO:0007669"/>
    <property type="project" value="UniProtKB-UniRule"/>
</dbReference>
<reference evidence="9 10" key="1">
    <citation type="submission" date="2006-02" db="EMBL/GenBank/DDBJ databases">
        <authorList>
            <person name="Waterbury J."/>
            <person name="Ferriera S."/>
            <person name="Johnson J."/>
            <person name="Kravitz S."/>
            <person name="Halpern A."/>
            <person name="Remington K."/>
            <person name="Beeson K."/>
            <person name="Tran B."/>
            <person name="Rogers Y.-H."/>
            <person name="Friedman R."/>
            <person name="Venter J.C."/>
        </authorList>
    </citation>
    <scope>NUCLEOTIDE SEQUENCE [LARGE SCALE GENOMIC DNA]</scope>
    <source>
        <strain evidence="9 10">Nb-231</strain>
    </source>
</reference>
<dbReference type="InterPro" id="IPR042176">
    <property type="entry name" value="Pantoate_ligase_C"/>
</dbReference>
<gene>
    <name evidence="8" type="primary">panC</name>
    <name evidence="9" type="ORF">NB231_15428</name>
</gene>
<comment type="subcellular location">
    <subcellularLocation>
        <location evidence="8">Cytoplasm</location>
    </subcellularLocation>
</comment>
<keyword evidence="10" id="KW-1185">Reference proteome</keyword>
<comment type="subunit">
    <text evidence="8">Homodimer.</text>
</comment>
<dbReference type="Gene3D" id="3.30.1300.10">
    <property type="entry name" value="Pantoate-beta-alanine ligase, C-terminal domain"/>
    <property type="match status" value="1"/>
</dbReference>
<dbReference type="RefSeq" id="WP_005004273.1">
    <property type="nucleotide sequence ID" value="NZ_CH672427.1"/>
</dbReference>
<dbReference type="InterPro" id="IPR014729">
    <property type="entry name" value="Rossmann-like_a/b/a_fold"/>
</dbReference>
<dbReference type="GO" id="GO:0005829">
    <property type="term" value="C:cytosol"/>
    <property type="evidence" value="ECO:0007669"/>
    <property type="project" value="TreeGrafter"/>
</dbReference>
<feature type="binding site" evidence="8">
    <location>
        <position position="178"/>
    </location>
    <ligand>
        <name>ATP</name>
        <dbReference type="ChEBI" id="CHEBI:30616"/>
    </ligand>
</feature>
<dbReference type="EMBL" id="AAOF01000001">
    <property type="protein sequence ID" value="EAR23224.1"/>
    <property type="molecule type" value="Genomic_DNA"/>
</dbReference>
<keyword evidence="8" id="KW-0963">Cytoplasm</keyword>
<dbReference type="AlphaFoldDB" id="A4BLN6"/>
<dbReference type="eggNOG" id="COG0414">
    <property type="taxonomic scope" value="Bacteria"/>
</dbReference>
<evidence type="ECO:0000256" key="3">
    <source>
        <dbReference type="ARBA" id="ARBA00022598"/>
    </source>
</evidence>
<sequence>MRIVRRIPELRSLVRSWRAQRLTVSLVPTMGNLHEGHLALVKVAREHGDRVVTSLFVNPTQFGAGEDYATYPQSLEIDCAQLRALAVDAVFAPAVQEMYPAGIMGHTQVDVPALSGILCGAFRPGHFTGVATVVAKLLNVVQPDSAVFGRKDYQQLLVIRRLVADLDLPVRVIGMPTVREPDGLARSSRNAYLKPSQRALAPELFRTLTALRQALFEGESNFRLLEARGSKMLMDAGMRPEYVAIRRGADLREPCRDDLELVVLAAAWLGEARLIDNVEVSLNRCG</sequence>
<organism evidence="9 10">
    <name type="scientific">Nitrococcus mobilis Nb-231</name>
    <dbReference type="NCBI Taxonomy" id="314278"/>
    <lineage>
        <taxon>Bacteria</taxon>
        <taxon>Pseudomonadati</taxon>
        <taxon>Pseudomonadota</taxon>
        <taxon>Gammaproteobacteria</taxon>
        <taxon>Chromatiales</taxon>
        <taxon>Ectothiorhodospiraceae</taxon>
        <taxon>Nitrococcus</taxon>
    </lineage>
</organism>
<dbReference type="CDD" id="cd00560">
    <property type="entry name" value="PanC"/>
    <property type="match status" value="1"/>
</dbReference>
<feature type="binding site" evidence="8">
    <location>
        <begin position="149"/>
        <end position="152"/>
    </location>
    <ligand>
        <name>ATP</name>
        <dbReference type="ChEBI" id="CHEBI:30616"/>
    </ligand>
</feature>